<evidence type="ECO:0000313" key="6">
    <source>
        <dbReference type="EMBL" id="RFU78514.1"/>
    </source>
</evidence>
<dbReference type="CDD" id="cd18793">
    <property type="entry name" value="SF2_C_SNF"/>
    <property type="match status" value="1"/>
</dbReference>
<dbReference type="CDD" id="cd18008">
    <property type="entry name" value="DEXDc_SHPRH-like"/>
    <property type="match status" value="1"/>
</dbReference>
<dbReference type="InterPro" id="IPR038718">
    <property type="entry name" value="SNF2-like_sf"/>
</dbReference>
<evidence type="ECO:0000256" key="1">
    <source>
        <dbReference type="ARBA" id="ARBA00022741"/>
    </source>
</evidence>
<dbReference type="GO" id="GO:0005634">
    <property type="term" value="C:nucleus"/>
    <property type="evidence" value="ECO:0007669"/>
    <property type="project" value="TreeGrafter"/>
</dbReference>
<dbReference type="STRING" id="490622.A0A395NRF1"/>
<sequence>MSNPLKRRFDPTRELDDEISSVTARTTSSVVLHRHYEQETWQDCGELLDTPRQSQYLGPSYANPSSDLPIPQQAGSLLNIFSNSFLSPNVDDQITLTNLDGMDYSIDNVLPELGSDMAEIVSEHSQLLSASSHVASNSSSLIPEPSQSRLEDVIPVDEHEIICYGMLHNVDIKLVGDMHAIRYKLDKSETAYERFEMTEREEHVVMCFRDDGEMFGYVRSGVGKALAPLMVKRDVEFEPIVPTIHLMDIITRANKASDATVKIDINIYGPRQTAIEVGDILSSRKLWLQRSAHMRRGIAYDNPHFLRLRINGIEVQPVRHQQEALGFMLERESGHINDRYRLWETVVLEDGSENYRHRITGDEIKNGIRPNERGGGILADEMGMGKSLSILALIMKTLDDGKGWAHQQDDSTTVDGAIKRSRSTLIVVQSALLIYNWMNEINKHLKGGVNVIKYHGSDRPKDTCTVSDSDIVVTTYNTLTAEFQIKSRPSVLNCIDWYRVVLDEAHIIRRRSTAFYRACDDLHANSRWCLTGTPIQNKLADIGTLFSFIRAEPFSKASVFRNLIESPFEQGEEDSVKDRLVKLIEALCLRRTKDIIQLPQLRHRERILEFSAAEREQYENTEKILTRMIRHRVGEIEESSKFGLFQVQLQMRLLCNHGTFQQPFSWRRRASYRSRCETAIPALGQNSHITCSGCDVPMPIIVSSRRNGSYDQCAHVLCSECFEQSSMLGGGGQIHQCPLCARRPRAAMIEDGAMTDGENTHDCPATENAGGYDVDYFSNGGHSTKMQTLVEDIKEDLSETKRYLDKAKIPYLRIDGSCSLSQRQVKLDQFANDDEIPVLIMTTGTGGFGLNLTCANRVFIVELQWNPGVESQAIARAIRLGQKSEVLVTRYLIKDTVEKHMSSQQQWKKQLVALGFDDMADLMDGGNISR</sequence>
<evidence type="ECO:0000259" key="4">
    <source>
        <dbReference type="PROSITE" id="PS51192"/>
    </source>
</evidence>
<accession>A0A395NRF1</accession>
<dbReference type="PANTHER" id="PTHR45626">
    <property type="entry name" value="TRANSCRIPTION TERMINATION FACTOR 2-RELATED"/>
    <property type="match status" value="1"/>
</dbReference>
<dbReference type="Pfam" id="PF00271">
    <property type="entry name" value="Helicase_C"/>
    <property type="match status" value="1"/>
</dbReference>
<evidence type="ECO:0000259" key="5">
    <source>
        <dbReference type="PROSITE" id="PS51194"/>
    </source>
</evidence>
<dbReference type="SMART" id="SM00490">
    <property type="entry name" value="HELICc"/>
    <property type="match status" value="1"/>
</dbReference>
<keyword evidence="1" id="KW-0547">Nucleotide-binding</keyword>
<evidence type="ECO:0000256" key="3">
    <source>
        <dbReference type="ARBA" id="ARBA00022840"/>
    </source>
</evidence>
<dbReference type="PROSITE" id="PS51192">
    <property type="entry name" value="HELICASE_ATP_BIND_1"/>
    <property type="match status" value="1"/>
</dbReference>
<name>A0A395NRF1_TRIAR</name>
<dbReference type="Proteomes" id="UP000266272">
    <property type="component" value="Unassembled WGS sequence"/>
</dbReference>
<dbReference type="InterPro" id="IPR014001">
    <property type="entry name" value="Helicase_ATP-bd"/>
</dbReference>
<dbReference type="EMBL" id="PXOA01000209">
    <property type="protein sequence ID" value="RFU78514.1"/>
    <property type="molecule type" value="Genomic_DNA"/>
</dbReference>
<dbReference type="GO" id="GO:0008094">
    <property type="term" value="F:ATP-dependent activity, acting on DNA"/>
    <property type="evidence" value="ECO:0007669"/>
    <property type="project" value="TreeGrafter"/>
</dbReference>
<keyword evidence="7" id="KW-1185">Reference proteome</keyword>
<comment type="caution">
    <text evidence="6">The sequence shown here is derived from an EMBL/GenBank/DDBJ whole genome shotgun (WGS) entry which is preliminary data.</text>
</comment>
<dbReference type="Pfam" id="PF00176">
    <property type="entry name" value="SNF2-rel_dom"/>
    <property type="match status" value="1"/>
</dbReference>
<gene>
    <name evidence="6" type="ORF">TARUN_3761</name>
</gene>
<dbReference type="Gene3D" id="3.40.50.10810">
    <property type="entry name" value="Tandem AAA-ATPase domain"/>
    <property type="match status" value="1"/>
</dbReference>
<proteinExistence type="predicted"/>
<dbReference type="GO" id="GO:0005524">
    <property type="term" value="F:ATP binding"/>
    <property type="evidence" value="ECO:0007669"/>
    <property type="project" value="UniProtKB-KW"/>
</dbReference>
<feature type="domain" description="Helicase C-terminal" evidence="5">
    <location>
        <begin position="758"/>
        <end position="915"/>
    </location>
</feature>
<dbReference type="SMART" id="SM00487">
    <property type="entry name" value="DEXDc"/>
    <property type="match status" value="1"/>
</dbReference>
<feature type="domain" description="Helicase ATP-binding" evidence="4">
    <location>
        <begin position="367"/>
        <end position="552"/>
    </location>
</feature>
<keyword evidence="2" id="KW-0378">Hydrolase</keyword>
<dbReference type="PANTHER" id="PTHR45626:SF52">
    <property type="entry name" value="SINGLE-STRANDED DNA-DEPENDENT ATPASE (EUROFUNG)"/>
    <property type="match status" value="1"/>
</dbReference>
<dbReference type="InterPro" id="IPR049730">
    <property type="entry name" value="SNF2/RAD54-like_C"/>
</dbReference>
<dbReference type="GO" id="GO:0016787">
    <property type="term" value="F:hydrolase activity"/>
    <property type="evidence" value="ECO:0007669"/>
    <property type="project" value="UniProtKB-KW"/>
</dbReference>
<dbReference type="Gene3D" id="3.40.50.300">
    <property type="entry name" value="P-loop containing nucleotide triphosphate hydrolases"/>
    <property type="match status" value="1"/>
</dbReference>
<dbReference type="GO" id="GO:0006281">
    <property type="term" value="P:DNA repair"/>
    <property type="evidence" value="ECO:0007669"/>
    <property type="project" value="TreeGrafter"/>
</dbReference>
<evidence type="ECO:0000256" key="2">
    <source>
        <dbReference type="ARBA" id="ARBA00022801"/>
    </source>
</evidence>
<dbReference type="InterPro" id="IPR050628">
    <property type="entry name" value="SNF2_RAD54_helicase_TF"/>
</dbReference>
<dbReference type="AlphaFoldDB" id="A0A395NRF1"/>
<dbReference type="InterPro" id="IPR001650">
    <property type="entry name" value="Helicase_C-like"/>
</dbReference>
<dbReference type="InterPro" id="IPR000330">
    <property type="entry name" value="SNF2_N"/>
</dbReference>
<organism evidence="6 7">
    <name type="scientific">Trichoderma arundinaceum</name>
    <dbReference type="NCBI Taxonomy" id="490622"/>
    <lineage>
        <taxon>Eukaryota</taxon>
        <taxon>Fungi</taxon>
        <taxon>Dikarya</taxon>
        <taxon>Ascomycota</taxon>
        <taxon>Pezizomycotina</taxon>
        <taxon>Sordariomycetes</taxon>
        <taxon>Hypocreomycetidae</taxon>
        <taxon>Hypocreales</taxon>
        <taxon>Hypocreaceae</taxon>
        <taxon>Trichoderma</taxon>
    </lineage>
</organism>
<dbReference type="OrthoDB" id="448448at2759"/>
<reference evidence="6 7" key="1">
    <citation type="journal article" date="2018" name="PLoS Pathog.">
        <title>Evolution of structural diversity of trichothecenes, a family of toxins produced by plant pathogenic and entomopathogenic fungi.</title>
        <authorList>
            <person name="Proctor R.H."/>
            <person name="McCormick S.P."/>
            <person name="Kim H.S."/>
            <person name="Cardoza R.E."/>
            <person name="Stanley A.M."/>
            <person name="Lindo L."/>
            <person name="Kelly A."/>
            <person name="Brown D.W."/>
            <person name="Lee T."/>
            <person name="Vaughan M.M."/>
            <person name="Alexander N.J."/>
            <person name="Busman M."/>
            <person name="Gutierrez S."/>
        </authorList>
    </citation>
    <scope>NUCLEOTIDE SEQUENCE [LARGE SCALE GENOMIC DNA]</scope>
    <source>
        <strain evidence="6 7">IBT 40837</strain>
    </source>
</reference>
<dbReference type="PROSITE" id="PS51194">
    <property type="entry name" value="HELICASE_CTER"/>
    <property type="match status" value="1"/>
</dbReference>
<protein>
    <submittedName>
        <fullName evidence="6">Snf2 family domain-containing</fullName>
    </submittedName>
</protein>
<dbReference type="SUPFAM" id="SSF52540">
    <property type="entry name" value="P-loop containing nucleoside triphosphate hydrolases"/>
    <property type="match status" value="2"/>
</dbReference>
<evidence type="ECO:0000313" key="7">
    <source>
        <dbReference type="Proteomes" id="UP000266272"/>
    </source>
</evidence>
<dbReference type="InterPro" id="IPR027417">
    <property type="entry name" value="P-loop_NTPase"/>
</dbReference>
<keyword evidence="3" id="KW-0067">ATP-binding</keyword>